<gene>
    <name evidence="4" type="ORF">SAMN04488591_0799</name>
</gene>
<dbReference type="Pfam" id="PF01408">
    <property type="entry name" value="GFO_IDH_MocA"/>
    <property type="match status" value="1"/>
</dbReference>
<feature type="domain" description="Gfo/Idh/MocA-like oxidoreductase N-terminal" evidence="2">
    <location>
        <begin position="6"/>
        <end position="122"/>
    </location>
</feature>
<feature type="domain" description="4-carboxy-2-hydroxymuconate-6-semialdehyde dehydrogenase-like C-terminal" evidence="3">
    <location>
        <begin position="135"/>
        <end position="252"/>
    </location>
</feature>
<keyword evidence="1" id="KW-0560">Oxidoreductase</keyword>
<organism evidence="4 5">
    <name type="scientific">Microbacterium azadirachtae</name>
    <dbReference type="NCBI Taxonomy" id="582680"/>
    <lineage>
        <taxon>Bacteria</taxon>
        <taxon>Bacillati</taxon>
        <taxon>Actinomycetota</taxon>
        <taxon>Actinomycetes</taxon>
        <taxon>Micrococcales</taxon>
        <taxon>Microbacteriaceae</taxon>
        <taxon>Microbacterium</taxon>
    </lineage>
</organism>
<dbReference type="Gene3D" id="3.30.360.10">
    <property type="entry name" value="Dihydrodipicolinate Reductase, domain 2"/>
    <property type="match status" value="1"/>
</dbReference>
<dbReference type="AlphaFoldDB" id="A0A1I6G650"/>
<evidence type="ECO:0000259" key="3">
    <source>
        <dbReference type="Pfam" id="PF19858"/>
    </source>
</evidence>
<dbReference type="RefSeq" id="WP_175491186.1">
    <property type="nucleotide sequence ID" value="NZ_FNGQ01000001.1"/>
</dbReference>
<proteinExistence type="predicted"/>
<sequence>MTTPGIGIIGPGAIADAHAHALGELGIPIVAVAGPNKDDLEDFTRRHSIRRHYREASDLLADSNVDAVIIAAPSHVHAQLSQDAISAGKPVLCEIPLALNLADARKVVDLAEHRGLPFGVAHTLRYWEPHRQLARELTDSGQPALHVAVRSMMLRQSDVGWTGKQRDWTDSAVWHHGSHAVDAALWFLGTTITDVNCLDGREWTNGAVMDASFSLKTTDDRIGTVDLSYHSRRPKSDFLVITEHNTWEIDGGTLFRNGETISVGQVSEIQANAIREQDRTFIQAVDGKTADFFSAAHAIPALEILATSTQLPTSPRTS</sequence>
<evidence type="ECO:0000256" key="1">
    <source>
        <dbReference type="ARBA" id="ARBA00023002"/>
    </source>
</evidence>
<evidence type="ECO:0000313" key="5">
    <source>
        <dbReference type="Proteomes" id="UP000198877"/>
    </source>
</evidence>
<dbReference type="Proteomes" id="UP000198877">
    <property type="component" value="Unassembled WGS sequence"/>
</dbReference>
<dbReference type="Pfam" id="PF19858">
    <property type="entry name" value="OxRdtase_C"/>
    <property type="match status" value="1"/>
</dbReference>
<dbReference type="GO" id="GO:0000166">
    <property type="term" value="F:nucleotide binding"/>
    <property type="evidence" value="ECO:0007669"/>
    <property type="project" value="InterPro"/>
</dbReference>
<evidence type="ECO:0000259" key="2">
    <source>
        <dbReference type="Pfam" id="PF01408"/>
    </source>
</evidence>
<dbReference type="PANTHER" id="PTHR43818:SF11">
    <property type="entry name" value="BCDNA.GH03377"/>
    <property type="match status" value="1"/>
</dbReference>
<dbReference type="Gene3D" id="3.40.50.720">
    <property type="entry name" value="NAD(P)-binding Rossmann-like Domain"/>
    <property type="match status" value="1"/>
</dbReference>
<dbReference type="EMBL" id="FOYR01000001">
    <property type="protein sequence ID" value="SFR37659.1"/>
    <property type="molecule type" value="Genomic_DNA"/>
</dbReference>
<dbReference type="SUPFAM" id="SSF51735">
    <property type="entry name" value="NAD(P)-binding Rossmann-fold domains"/>
    <property type="match status" value="1"/>
</dbReference>
<dbReference type="InterPro" id="IPR000683">
    <property type="entry name" value="Gfo/Idh/MocA-like_OxRdtase_N"/>
</dbReference>
<dbReference type="PANTHER" id="PTHR43818">
    <property type="entry name" value="BCDNA.GH03377"/>
    <property type="match status" value="1"/>
</dbReference>
<accession>A0A1I6G650</accession>
<dbReference type="InterPro" id="IPR050463">
    <property type="entry name" value="Gfo/Idh/MocA_oxidrdct_glycsds"/>
</dbReference>
<reference evidence="5" key="1">
    <citation type="submission" date="2016-10" db="EMBL/GenBank/DDBJ databases">
        <authorList>
            <person name="Varghese N."/>
            <person name="Submissions S."/>
        </authorList>
    </citation>
    <scope>NUCLEOTIDE SEQUENCE [LARGE SCALE GENOMIC DNA]</scope>
    <source>
        <strain evidence="5">CL127</strain>
    </source>
</reference>
<evidence type="ECO:0000313" key="4">
    <source>
        <dbReference type="EMBL" id="SFR37659.1"/>
    </source>
</evidence>
<dbReference type="GO" id="GO:0016491">
    <property type="term" value="F:oxidoreductase activity"/>
    <property type="evidence" value="ECO:0007669"/>
    <property type="project" value="UniProtKB-KW"/>
</dbReference>
<protein>
    <submittedName>
        <fullName evidence="4">4-carboxy-2-hydroxymuconate semialdehyde dehydrogenase</fullName>
    </submittedName>
</protein>
<dbReference type="InterPro" id="IPR036291">
    <property type="entry name" value="NAD(P)-bd_dom_sf"/>
</dbReference>
<dbReference type="InterPro" id="IPR045560">
    <property type="entry name" value="LigC_C"/>
</dbReference>
<name>A0A1I6G650_9MICO</name>
<dbReference type="SUPFAM" id="SSF55347">
    <property type="entry name" value="Glyceraldehyde-3-phosphate dehydrogenase-like, C-terminal domain"/>
    <property type="match status" value="1"/>
</dbReference>